<evidence type="ECO:0000313" key="2">
    <source>
        <dbReference type="EMBL" id="KAE8149455.1"/>
    </source>
</evidence>
<protein>
    <submittedName>
        <fullName evidence="2">Uncharacterized protein</fullName>
    </submittedName>
</protein>
<evidence type="ECO:0000256" key="1">
    <source>
        <dbReference type="SAM" id="Phobius"/>
    </source>
</evidence>
<feature type="non-terminal residue" evidence="2">
    <location>
        <position position="52"/>
    </location>
</feature>
<keyword evidence="1" id="KW-1133">Transmembrane helix</keyword>
<dbReference type="AlphaFoldDB" id="A0A5N6TSW4"/>
<feature type="transmembrane region" description="Helical" evidence="1">
    <location>
        <begin position="27"/>
        <end position="48"/>
    </location>
</feature>
<gene>
    <name evidence="2" type="ORF">BDV25DRAFT_156252</name>
</gene>
<dbReference type="EMBL" id="ML742122">
    <property type="protein sequence ID" value="KAE8149455.1"/>
    <property type="molecule type" value="Genomic_DNA"/>
</dbReference>
<proteinExistence type="predicted"/>
<name>A0A5N6TSW4_ASPAV</name>
<dbReference type="Proteomes" id="UP000325780">
    <property type="component" value="Unassembled WGS sequence"/>
</dbReference>
<accession>A0A5N6TSW4</accession>
<keyword evidence="1" id="KW-0812">Transmembrane</keyword>
<sequence>MILLLLCLGAALVGVSLCPTFLDVGLWFCEVCIGNEPCLFFCFLILFLRTCV</sequence>
<evidence type="ECO:0000313" key="3">
    <source>
        <dbReference type="Proteomes" id="UP000325780"/>
    </source>
</evidence>
<dbReference type="OrthoDB" id="420187at2759"/>
<organism evidence="2 3">
    <name type="scientific">Aspergillus avenaceus</name>
    <dbReference type="NCBI Taxonomy" id="36643"/>
    <lineage>
        <taxon>Eukaryota</taxon>
        <taxon>Fungi</taxon>
        <taxon>Dikarya</taxon>
        <taxon>Ascomycota</taxon>
        <taxon>Pezizomycotina</taxon>
        <taxon>Eurotiomycetes</taxon>
        <taxon>Eurotiomycetidae</taxon>
        <taxon>Eurotiales</taxon>
        <taxon>Aspergillaceae</taxon>
        <taxon>Aspergillus</taxon>
        <taxon>Aspergillus subgen. Circumdati</taxon>
    </lineage>
</organism>
<keyword evidence="3" id="KW-1185">Reference proteome</keyword>
<reference evidence="2 3" key="1">
    <citation type="submission" date="2019-04" db="EMBL/GenBank/DDBJ databases">
        <title>Friends and foes A comparative genomics study of 23 Aspergillus species from section Flavi.</title>
        <authorList>
            <consortium name="DOE Joint Genome Institute"/>
            <person name="Kjaerbolling I."/>
            <person name="Vesth T."/>
            <person name="Frisvad J.C."/>
            <person name="Nybo J.L."/>
            <person name="Theobald S."/>
            <person name="Kildgaard S."/>
            <person name="Isbrandt T."/>
            <person name="Kuo A."/>
            <person name="Sato A."/>
            <person name="Lyhne E.K."/>
            <person name="Kogle M.E."/>
            <person name="Wiebenga A."/>
            <person name="Kun R.S."/>
            <person name="Lubbers R.J."/>
            <person name="Makela M.R."/>
            <person name="Barry K."/>
            <person name="Chovatia M."/>
            <person name="Clum A."/>
            <person name="Daum C."/>
            <person name="Haridas S."/>
            <person name="He G."/>
            <person name="LaButti K."/>
            <person name="Lipzen A."/>
            <person name="Mondo S."/>
            <person name="Riley R."/>
            <person name="Salamov A."/>
            <person name="Simmons B.A."/>
            <person name="Magnuson J.K."/>
            <person name="Henrissat B."/>
            <person name="Mortensen U.H."/>
            <person name="Larsen T.O."/>
            <person name="Devries R.P."/>
            <person name="Grigoriev I.V."/>
            <person name="Machida M."/>
            <person name="Baker S.E."/>
            <person name="Andersen M.R."/>
        </authorList>
    </citation>
    <scope>NUCLEOTIDE SEQUENCE [LARGE SCALE GENOMIC DNA]</scope>
    <source>
        <strain evidence="2 3">IBT 18842</strain>
    </source>
</reference>
<keyword evidence="1" id="KW-0472">Membrane</keyword>